<dbReference type="STRING" id="1214101.BN159_8448"/>
<dbReference type="EMBL" id="HE971709">
    <property type="protein sequence ID" value="CCK32826.1"/>
    <property type="molecule type" value="Genomic_DNA"/>
</dbReference>
<evidence type="ECO:0000313" key="3">
    <source>
        <dbReference type="Proteomes" id="UP000008043"/>
    </source>
</evidence>
<sequence length="298" mass="31462">MVVHRRSWIAAAARGREPRTTLPSTAITRRTGPFSVSGSTGGGVLACRYALIAASSASPSTRCSRRRTVVACGTGRRPVSGSAAKPRTPSTCCGASVIHSLIAMSERAPVSTAETAAHNNATAGYRSPRTSRGSATRIRKRRRSATSLGVRGSVGEPSCSSAEGMGDDVRAGTVSLGSHGSRQPHDHQHRACSAFPDPLPCNRHDATSLTRPANRTNPNHAMPLMPIRTCAPCGGAPSLLWKRSGKHQPLRSVIDGVTRPNSSFERPQPRGPVAASSATWTRRGSLANEMVTHIDPKR</sequence>
<evidence type="ECO:0000256" key="1">
    <source>
        <dbReference type="SAM" id="MobiDB-lite"/>
    </source>
</evidence>
<evidence type="ECO:0000313" key="2">
    <source>
        <dbReference type="EMBL" id="CCK32826.1"/>
    </source>
</evidence>
<dbReference type="HOGENOM" id="CLU_933558_0_0_11"/>
<organism evidence="2 3">
    <name type="scientific">Streptomyces davaonensis (strain DSM 101723 / JCM 4913 / KCC S-0913 / 768)</name>
    <dbReference type="NCBI Taxonomy" id="1214101"/>
    <lineage>
        <taxon>Bacteria</taxon>
        <taxon>Bacillati</taxon>
        <taxon>Actinomycetota</taxon>
        <taxon>Actinomycetes</taxon>
        <taxon>Kitasatosporales</taxon>
        <taxon>Streptomycetaceae</taxon>
        <taxon>Streptomyces</taxon>
    </lineage>
</organism>
<accession>K4R999</accession>
<dbReference type="Proteomes" id="UP000008043">
    <property type="component" value="Chromosome"/>
</dbReference>
<keyword evidence="3" id="KW-1185">Reference proteome</keyword>
<dbReference type="KEGG" id="sdv:BN159_8448"/>
<reference evidence="2 3" key="1">
    <citation type="journal article" date="2012" name="J. Bacteriol.">
        <title>Genome sequence of the bacterium Streptomyces davawensis JCM 4913 and heterologous production of the unique antibiotic roseoflavin.</title>
        <authorList>
            <person name="Jankowitsch F."/>
            <person name="Schwarz J."/>
            <person name="Ruckert C."/>
            <person name="Gust B."/>
            <person name="Szczepanowski R."/>
            <person name="Blom J."/>
            <person name="Pelzer S."/>
            <person name="Kalinowski J."/>
            <person name="Mack M."/>
        </authorList>
    </citation>
    <scope>NUCLEOTIDE SEQUENCE [LARGE SCALE GENOMIC DNA]</scope>
    <source>
        <strain evidence="3">DSM 101723 / JCM 4913 / KCC S-0913 / 768</strain>
    </source>
</reference>
<feature type="region of interest" description="Disordered" evidence="1">
    <location>
        <begin position="256"/>
        <end position="298"/>
    </location>
</feature>
<feature type="compositionally biased region" description="Polar residues" evidence="1">
    <location>
        <begin position="21"/>
        <end position="38"/>
    </location>
</feature>
<feature type="region of interest" description="Disordered" evidence="1">
    <location>
        <begin position="116"/>
        <end position="190"/>
    </location>
</feature>
<gene>
    <name evidence="2" type="ORF">BN159_8448</name>
</gene>
<proteinExistence type="predicted"/>
<protein>
    <submittedName>
        <fullName evidence="2">Uncharacterized protein</fullName>
    </submittedName>
</protein>
<name>K4R999_STRDJ</name>
<dbReference type="AlphaFoldDB" id="K4R999"/>
<feature type="region of interest" description="Disordered" evidence="1">
    <location>
        <begin position="14"/>
        <end position="39"/>
    </location>
</feature>